<dbReference type="SUPFAM" id="SSF52540">
    <property type="entry name" value="P-loop containing nucleoside triphosphate hydrolases"/>
    <property type="match status" value="1"/>
</dbReference>
<comment type="caution">
    <text evidence="1">The sequence shown here is derived from an EMBL/GenBank/DDBJ whole genome shotgun (WGS) entry which is preliminary data.</text>
</comment>
<sequence>MTPTKKVAIPASSIGVDVEQPLHNKDNEIITESKKQINQQATNNVTANVVAGGESDLKTISMEELYDTAYPPRVPIVEGLIFNGTYLFVGAPKVGKSFFMAQLGYHVSMGIPLWGFPVTKGTVLYLALEDDYARLQRRLSKMFGMEGSSNLHFATQSKALNQGLEEQLHKFVKEHEDARLIIIDTLQKVREVGGDKLSYGNDYEIVTKLKRFSDQYGICLLVVHHTRKMESSDSFDMISGTNGLLGAADGAFIMQKEKRTENKAVLEVAGRDQQDQRLFLNFNREQCVWELTKSETELWKEPVDSVLESLATVVTNEAPEWSGSASELLQLLPEIDMQPNVFTRKLNVSLERLLIDYNIKYESVREHSGRKIKLSLIQPKS</sequence>
<evidence type="ECO:0000313" key="1">
    <source>
        <dbReference type="EMBL" id="EHE98356.1"/>
    </source>
</evidence>
<gene>
    <name evidence="1" type="ORF">HMPREF9469_02681</name>
</gene>
<dbReference type="InterPro" id="IPR027417">
    <property type="entry name" value="P-loop_NTPase"/>
</dbReference>
<dbReference type="InterPro" id="IPR038724">
    <property type="entry name" value="RepA"/>
</dbReference>
<proteinExistence type="predicted"/>
<evidence type="ECO:0008006" key="3">
    <source>
        <dbReference type="Google" id="ProtNLM"/>
    </source>
</evidence>
<dbReference type="EMBL" id="ADLJ01000020">
    <property type="protein sequence ID" value="EHE98356.1"/>
    <property type="molecule type" value="Genomic_DNA"/>
</dbReference>
<protein>
    <recommendedName>
        <fullName evidence="3">AAA+ ATPase domain-containing protein</fullName>
    </recommendedName>
</protein>
<evidence type="ECO:0000313" key="2">
    <source>
        <dbReference type="Proteomes" id="UP000003763"/>
    </source>
</evidence>
<dbReference type="eggNOG" id="COG3598">
    <property type="taxonomic scope" value="Bacteria"/>
</dbReference>
<dbReference type="RefSeq" id="WP_007862762.1">
    <property type="nucleotide sequence ID" value="NZ_JH376422.1"/>
</dbReference>
<dbReference type="Pfam" id="PF13481">
    <property type="entry name" value="AAA_25"/>
    <property type="match status" value="1"/>
</dbReference>
<dbReference type="Proteomes" id="UP000003763">
    <property type="component" value="Unassembled WGS sequence"/>
</dbReference>
<dbReference type="CDD" id="cd01125">
    <property type="entry name" value="RepA_RSF1010_like"/>
    <property type="match status" value="1"/>
</dbReference>
<dbReference type="PATRIC" id="fig|742733.3.peg.2792"/>
<accession>G5HJD0</accession>
<dbReference type="HOGENOM" id="CLU_043385_0_1_9"/>
<name>G5HJD0_9FIRM</name>
<dbReference type="AlphaFoldDB" id="G5HJD0"/>
<reference evidence="1 2" key="1">
    <citation type="submission" date="2011-08" db="EMBL/GenBank/DDBJ databases">
        <title>The Genome Sequence of Clostridium citroniae WAL-17108.</title>
        <authorList>
            <consortium name="The Broad Institute Genome Sequencing Platform"/>
            <person name="Earl A."/>
            <person name="Ward D."/>
            <person name="Feldgarden M."/>
            <person name="Gevers D."/>
            <person name="Finegold S.M."/>
            <person name="Summanen P.H."/>
            <person name="Molitoris D.R."/>
            <person name="Vaisanen M.L."/>
            <person name="Daigneault M."/>
            <person name="Allen-Vercoe E."/>
            <person name="Young S.K."/>
            <person name="Zeng Q."/>
            <person name="Gargeya S."/>
            <person name="Fitzgerald M."/>
            <person name="Haas B."/>
            <person name="Abouelleil A."/>
            <person name="Alvarado L."/>
            <person name="Arachchi H.M."/>
            <person name="Berlin A."/>
            <person name="Brown A."/>
            <person name="Chapman S.B."/>
            <person name="Chen Z."/>
            <person name="Dunbar C."/>
            <person name="Freedman E."/>
            <person name="Gearin G."/>
            <person name="Gellesch M."/>
            <person name="Goldberg J."/>
            <person name="Griggs A."/>
            <person name="Gujja S."/>
            <person name="Heiman D."/>
            <person name="Howarth C."/>
            <person name="Larson L."/>
            <person name="Lui A."/>
            <person name="MacDonald P.J.P."/>
            <person name="Montmayeur A."/>
            <person name="Murphy C."/>
            <person name="Neiman D."/>
            <person name="Pearson M."/>
            <person name="Priest M."/>
            <person name="Roberts A."/>
            <person name="Saif S."/>
            <person name="Shea T."/>
            <person name="Shenoy N."/>
            <person name="Sisk P."/>
            <person name="Stolte C."/>
            <person name="Sykes S."/>
            <person name="Wortman J."/>
            <person name="Nusbaum C."/>
            <person name="Birren B."/>
        </authorList>
    </citation>
    <scope>NUCLEOTIDE SEQUENCE [LARGE SCALE GENOMIC DNA]</scope>
    <source>
        <strain evidence="1 2">WAL-17108</strain>
    </source>
</reference>
<organism evidence="1 2">
    <name type="scientific">[Clostridium] citroniae WAL-17108</name>
    <dbReference type="NCBI Taxonomy" id="742733"/>
    <lineage>
        <taxon>Bacteria</taxon>
        <taxon>Bacillati</taxon>
        <taxon>Bacillota</taxon>
        <taxon>Clostridia</taxon>
        <taxon>Lachnospirales</taxon>
        <taxon>Lachnospiraceae</taxon>
        <taxon>Enterocloster</taxon>
    </lineage>
</organism>
<dbReference type="Gene3D" id="3.40.50.300">
    <property type="entry name" value="P-loop containing nucleotide triphosphate hydrolases"/>
    <property type="match status" value="1"/>
</dbReference>